<keyword evidence="1" id="KW-0436">Ligase</keyword>
<keyword evidence="1" id="KW-0030">Aminoacyl-tRNA synthetase</keyword>
<dbReference type="OrthoDB" id="4457at2759"/>
<dbReference type="Gene3D" id="3.30.930.10">
    <property type="entry name" value="Bira Bifunctional Protein, Domain 2"/>
    <property type="match status" value="1"/>
</dbReference>
<evidence type="ECO:0000313" key="2">
    <source>
        <dbReference type="Proteomes" id="UP000595437"/>
    </source>
</evidence>
<sequence>MLLQVRSGFCRTLSRSQSSSSSGHRLSVLGKNYVSDDWTNLSPKILSVLQDTHGPCSAPLHSRPHHPLQLLRSRISNFFYKSSKTAGEIHSFPSMTP</sequence>
<reference evidence="2" key="1">
    <citation type="submission" date="2021-01" db="EMBL/GenBank/DDBJ databases">
        <title>Caligus Genome Assembly.</title>
        <authorList>
            <person name="Gallardo-Escarate C."/>
        </authorList>
    </citation>
    <scope>NUCLEOTIDE SEQUENCE [LARGE SCALE GENOMIC DNA]</scope>
</reference>
<proteinExistence type="predicted"/>
<gene>
    <name evidence="1" type="ORF">FKW44_008269</name>
</gene>
<dbReference type="EMBL" id="CP045894">
    <property type="protein sequence ID" value="QQP55169.1"/>
    <property type="molecule type" value="Genomic_DNA"/>
</dbReference>
<protein>
    <submittedName>
        <fullName evidence="1">Putative phenylalanyl-tRNA synthetase_ mitochondrial</fullName>
    </submittedName>
</protein>
<dbReference type="InterPro" id="IPR045864">
    <property type="entry name" value="aa-tRNA-synth_II/BPL/LPL"/>
</dbReference>
<dbReference type="Proteomes" id="UP000595437">
    <property type="component" value="Chromosome 5"/>
</dbReference>
<dbReference type="GO" id="GO:0004812">
    <property type="term" value="F:aminoacyl-tRNA ligase activity"/>
    <property type="evidence" value="ECO:0007669"/>
    <property type="project" value="UniProtKB-KW"/>
</dbReference>
<accession>A0A7T8KFX6</accession>
<name>A0A7T8KFX6_CALRO</name>
<dbReference type="AlphaFoldDB" id="A0A7T8KFX6"/>
<organism evidence="1 2">
    <name type="scientific">Caligus rogercresseyi</name>
    <name type="common">Sea louse</name>
    <dbReference type="NCBI Taxonomy" id="217165"/>
    <lineage>
        <taxon>Eukaryota</taxon>
        <taxon>Metazoa</taxon>
        <taxon>Ecdysozoa</taxon>
        <taxon>Arthropoda</taxon>
        <taxon>Crustacea</taxon>
        <taxon>Multicrustacea</taxon>
        <taxon>Hexanauplia</taxon>
        <taxon>Copepoda</taxon>
        <taxon>Siphonostomatoida</taxon>
        <taxon>Caligidae</taxon>
        <taxon>Caligus</taxon>
    </lineage>
</organism>
<keyword evidence="2" id="KW-1185">Reference proteome</keyword>
<evidence type="ECO:0000313" key="1">
    <source>
        <dbReference type="EMBL" id="QQP55169.1"/>
    </source>
</evidence>